<gene>
    <name evidence="2" type="ORF">LuPra_03943</name>
</gene>
<reference evidence="3" key="2">
    <citation type="submission" date="2016-04" db="EMBL/GenBank/DDBJ databases">
        <title>First Complete Genome Sequence of a Subdivision 6 Acidobacterium.</title>
        <authorList>
            <person name="Huang S."/>
            <person name="Vieira S."/>
            <person name="Bunk B."/>
            <person name="Riedel T."/>
            <person name="Sproeer C."/>
            <person name="Overmann J."/>
        </authorList>
    </citation>
    <scope>NUCLEOTIDE SEQUENCE [LARGE SCALE GENOMIC DNA]</scope>
    <source>
        <strain evidence="3">DSM 100886 HEG_-6_39</strain>
    </source>
</reference>
<dbReference type="PATRIC" id="fig|1813736.3.peg.4167"/>
<evidence type="ECO:0000313" key="2">
    <source>
        <dbReference type="EMBL" id="AMY10704.1"/>
    </source>
</evidence>
<feature type="region of interest" description="Disordered" evidence="1">
    <location>
        <begin position="18"/>
        <end position="92"/>
    </location>
</feature>
<dbReference type="KEGG" id="abac:LuPra_03943"/>
<feature type="compositionally biased region" description="Basic and acidic residues" evidence="1">
    <location>
        <begin position="36"/>
        <end position="54"/>
    </location>
</feature>
<reference evidence="2 3" key="1">
    <citation type="journal article" date="2016" name="Genome Announc.">
        <title>First Complete Genome Sequence of a Subdivision 6 Acidobacterium Strain.</title>
        <authorList>
            <person name="Huang S."/>
            <person name="Vieira S."/>
            <person name="Bunk B."/>
            <person name="Riedel T."/>
            <person name="Sproer C."/>
            <person name="Overmann J."/>
        </authorList>
    </citation>
    <scope>NUCLEOTIDE SEQUENCE [LARGE SCALE GENOMIC DNA]</scope>
    <source>
        <strain evidence="3">DSM 100886 HEG_-6_39</strain>
    </source>
</reference>
<protein>
    <submittedName>
        <fullName evidence="2">Uncharacterized protein</fullName>
    </submittedName>
</protein>
<name>A0A143PSC1_LUTPR</name>
<feature type="compositionally biased region" description="Low complexity" evidence="1">
    <location>
        <begin position="80"/>
        <end position="92"/>
    </location>
</feature>
<dbReference type="AlphaFoldDB" id="A0A143PSC1"/>
<dbReference type="EMBL" id="CP015136">
    <property type="protein sequence ID" value="AMY10704.1"/>
    <property type="molecule type" value="Genomic_DNA"/>
</dbReference>
<dbReference type="STRING" id="1855912.LuPra_03943"/>
<organism evidence="2 3">
    <name type="scientific">Luteitalea pratensis</name>
    <dbReference type="NCBI Taxonomy" id="1855912"/>
    <lineage>
        <taxon>Bacteria</taxon>
        <taxon>Pseudomonadati</taxon>
        <taxon>Acidobacteriota</taxon>
        <taxon>Vicinamibacteria</taxon>
        <taxon>Vicinamibacterales</taxon>
        <taxon>Vicinamibacteraceae</taxon>
        <taxon>Luteitalea</taxon>
    </lineage>
</organism>
<sequence>MSVTVVWSPVRPHVLQHAHKGSLMSDPRNVAHAKKVSQEKKHQVADVDGHDARHGQPGKKSAVATPKTDPASASATVGETQDTSADPAAQAPAARRAALEGSLVVLAQLKDLEFHSRAHLERLAAIQMTVEDELKQTDLGGKVADVYAVQSAFQTSLTTLLEAYKAECDRMQGGSA</sequence>
<evidence type="ECO:0000256" key="1">
    <source>
        <dbReference type="SAM" id="MobiDB-lite"/>
    </source>
</evidence>
<keyword evidence="3" id="KW-1185">Reference proteome</keyword>
<dbReference type="Proteomes" id="UP000076079">
    <property type="component" value="Chromosome"/>
</dbReference>
<evidence type="ECO:0000313" key="3">
    <source>
        <dbReference type="Proteomes" id="UP000076079"/>
    </source>
</evidence>
<accession>A0A143PSC1</accession>
<proteinExistence type="predicted"/>